<reference evidence="10" key="1">
    <citation type="submission" date="2016-10" db="EMBL/GenBank/DDBJ databases">
        <authorList>
            <person name="Varghese N."/>
            <person name="Submissions S."/>
        </authorList>
    </citation>
    <scope>NUCLEOTIDE SEQUENCE [LARGE SCALE GENOMIC DNA]</scope>
    <source>
        <strain evidence="10">DSM 25575</strain>
    </source>
</reference>
<dbReference type="AlphaFoldDB" id="A0A1I4VX57"/>
<name>A0A1I4VX57_CHROL</name>
<dbReference type="RefSeq" id="WP_090022981.1">
    <property type="nucleotide sequence ID" value="NZ_FOVD01000001.1"/>
</dbReference>
<dbReference type="SUPFAM" id="SSF140931">
    <property type="entry name" value="Fic-like"/>
    <property type="match status" value="1"/>
</dbReference>
<comment type="catalytic activity">
    <reaction evidence="6">
        <text>L-threonyl-[protein] + ATP = 3-O-(5'-adenylyl)-L-threonyl-[protein] + diphosphate</text>
        <dbReference type="Rhea" id="RHEA:54292"/>
        <dbReference type="Rhea" id="RHEA-COMP:11060"/>
        <dbReference type="Rhea" id="RHEA-COMP:13847"/>
        <dbReference type="ChEBI" id="CHEBI:30013"/>
        <dbReference type="ChEBI" id="CHEBI:30616"/>
        <dbReference type="ChEBI" id="CHEBI:33019"/>
        <dbReference type="ChEBI" id="CHEBI:138113"/>
        <dbReference type="EC" id="2.7.7.108"/>
    </reaction>
</comment>
<dbReference type="GO" id="GO:0070733">
    <property type="term" value="F:AMPylase activity"/>
    <property type="evidence" value="ECO:0007669"/>
    <property type="project" value="UniProtKB-EC"/>
</dbReference>
<evidence type="ECO:0000313" key="9">
    <source>
        <dbReference type="EMBL" id="SFN05782.1"/>
    </source>
</evidence>
<organism evidence="9 10">
    <name type="scientific">Chryseobacterium oleae</name>
    <dbReference type="NCBI Taxonomy" id="491207"/>
    <lineage>
        <taxon>Bacteria</taxon>
        <taxon>Pseudomonadati</taxon>
        <taxon>Bacteroidota</taxon>
        <taxon>Flavobacteriia</taxon>
        <taxon>Flavobacteriales</taxon>
        <taxon>Weeksellaceae</taxon>
        <taxon>Chryseobacterium group</taxon>
        <taxon>Chryseobacterium</taxon>
    </lineage>
</organism>
<dbReference type="GO" id="GO:0005524">
    <property type="term" value="F:ATP binding"/>
    <property type="evidence" value="ECO:0007669"/>
    <property type="project" value="UniProtKB-KW"/>
</dbReference>
<dbReference type="PANTHER" id="PTHR39560">
    <property type="entry name" value="PROTEIN ADENYLYLTRANSFERASE FIC-RELATED"/>
    <property type="match status" value="1"/>
</dbReference>
<keyword evidence="10" id="KW-1185">Reference proteome</keyword>
<dbReference type="EC" id="2.7.7.108" evidence="5"/>
<evidence type="ECO:0000256" key="7">
    <source>
        <dbReference type="ARBA" id="ARBA00048696"/>
    </source>
</evidence>
<dbReference type="InterPro" id="IPR036597">
    <property type="entry name" value="Fido-like_dom_sf"/>
</dbReference>
<keyword evidence="2" id="KW-0548">Nucleotidyltransferase</keyword>
<dbReference type="PROSITE" id="PS51459">
    <property type="entry name" value="FIDO"/>
    <property type="match status" value="1"/>
</dbReference>
<accession>A0A1I4VX57</accession>
<feature type="domain" description="Fido" evidence="8">
    <location>
        <begin position="50"/>
        <end position="191"/>
    </location>
</feature>
<keyword evidence="3" id="KW-0547">Nucleotide-binding</keyword>
<dbReference type="InterPro" id="IPR003812">
    <property type="entry name" value="Fido"/>
</dbReference>
<sequence length="195" mass="22484">MKYEVPRDESEILSNKLGLKSLEEIAIAEFEGFLQAEIILTESLHRRTKFNTNYILKIHKLALAHLYTFAGKYRNVNISKGGFLFSSARFLKESMKQFEDEILLKLPSDYKDKETLIRDVAIVHGELLFIHPFREGNGRTARILANLMVRKAGFEPLEFEKINEKEFEQYIIAVQSSAAKNYEPMIDLIGKILPS</sequence>
<keyword evidence="4" id="KW-0067">ATP-binding</keyword>
<evidence type="ECO:0000313" key="10">
    <source>
        <dbReference type="Proteomes" id="UP000198769"/>
    </source>
</evidence>
<evidence type="ECO:0000256" key="4">
    <source>
        <dbReference type="ARBA" id="ARBA00022840"/>
    </source>
</evidence>
<evidence type="ECO:0000259" key="8">
    <source>
        <dbReference type="PROSITE" id="PS51459"/>
    </source>
</evidence>
<evidence type="ECO:0000256" key="1">
    <source>
        <dbReference type="ARBA" id="ARBA00022679"/>
    </source>
</evidence>
<evidence type="ECO:0000256" key="2">
    <source>
        <dbReference type="ARBA" id="ARBA00022695"/>
    </source>
</evidence>
<dbReference type="GO" id="GO:0051302">
    <property type="term" value="P:regulation of cell division"/>
    <property type="evidence" value="ECO:0007669"/>
    <property type="project" value="TreeGrafter"/>
</dbReference>
<dbReference type="Gene3D" id="1.10.3290.10">
    <property type="entry name" value="Fido-like domain"/>
    <property type="match status" value="1"/>
</dbReference>
<dbReference type="EMBL" id="FOVD01000001">
    <property type="protein sequence ID" value="SFN05782.1"/>
    <property type="molecule type" value="Genomic_DNA"/>
</dbReference>
<keyword evidence="1" id="KW-0808">Transferase</keyword>
<dbReference type="Proteomes" id="UP000198769">
    <property type="component" value="Unassembled WGS sequence"/>
</dbReference>
<dbReference type="Pfam" id="PF02661">
    <property type="entry name" value="Fic"/>
    <property type="match status" value="1"/>
</dbReference>
<dbReference type="OrthoDB" id="9814400at2"/>
<gene>
    <name evidence="9" type="ORF">SAMN05421594_0700</name>
</gene>
<evidence type="ECO:0000256" key="6">
    <source>
        <dbReference type="ARBA" id="ARBA00047939"/>
    </source>
</evidence>
<evidence type="ECO:0000256" key="5">
    <source>
        <dbReference type="ARBA" id="ARBA00034531"/>
    </source>
</evidence>
<dbReference type="PANTHER" id="PTHR39560:SF1">
    <property type="entry name" value="PROTEIN ADENYLYLTRANSFERASE FIC-RELATED"/>
    <property type="match status" value="1"/>
</dbReference>
<evidence type="ECO:0000256" key="3">
    <source>
        <dbReference type="ARBA" id="ARBA00022741"/>
    </source>
</evidence>
<comment type="catalytic activity">
    <reaction evidence="7">
        <text>L-tyrosyl-[protein] + ATP = O-(5'-adenylyl)-L-tyrosyl-[protein] + diphosphate</text>
        <dbReference type="Rhea" id="RHEA:54288"/>
        <dbReference type="Rhea" id="RHEA-COMP:10136"/>
        <dbReference type="Rhea" id="RHEA-COMP:13846"/>
        <dbReference type="ChEBI" id="CHEBI:30616"/>
        <dbReference type="ChEBI" id="CHEBI:33019"/>
        <dbReference type="ChEBI" id="CHEBI:46858"/>
        <dbReference type="ChEBI" id="CHEBI:83624"/>
        <dbReference type="EC" id="2.7.7.108"/>
    </reaction>
</comment>
<proteinExistence type="predicted"/>
<protein>
    <recommendedName>
        <fullName evidence="5">protein adenylyltransferase</fullName>
        <ecNumber evidence="5">2.7.7.108</ecNumber>
    </recommendedName>
</protein>